<feature type="chain" id="PRO_5022670210" evidence="2">
    <location>
        <begin position="22"/>
        <end position="276"/>
    </location>
</feature>
<keyword evidence="1" id="KW-1133">Transmembrane helix</keyword>
<dbReference type="AlphaFoldDB" id="A0A5E8B3Q6"/>
<feature type="transmembrane region" description="Helical" evidence="1">
    <location>
        <begin position="228"/>
        <end position="251"/>
    </location>
</feature>
<dbReference type="EMBL" id="CABVLU010000001">
    <property type="protein sequence ID" value="VVT45870.1"/>
    <property type="molecule type" value="Genomic_DNA"/>
</dbReference>
<reference evidence="3 4" key="1">
    <citation type="submission" date="2019-09" db="EMBL/GenBank/DDBJ databases">
        <authorList>
            <person name="Brejova B."/>
        </authorList>
    </citation>
    <scope>NUCLEOTIDE SEQUENCE [LARGE SCALE GENOMIC DNA]</scope>
</reference>
<keyword evidence="1" id="KW-0812">Transmembrane</keyword>
<protein>
    <submittedName>
        <fullName evidence="3">Uncharacterized protein</fullName>
    </submittedName>
</protein>
<dbReference type="GeneID" id="43579755"/>
<dbReference type="PANTHER" id="PTHR40368">
    <property type="entry name" value="YALI0F14399P"/>
    <property type="match status" value="1"/>
</dbReference>
<dbReference type="PANTHER" id="PTHR40368:SF1">
    <property type="entry name" value="YALI0F14399P"/>
    <property type="match status" value="1"/>
</dbReference>
<evidence type="ECO:0000313" key="4">
    <source>
        <dbReference type="Proteomes" id="UP000398389"/>
    </source>
</evidence>
<sequence length="276" mass="30877">MHFKLQSVFSALLLSASVVNSQHIEPFPEIPKNLALAGYKYGDEIPLECIQRNMETGEHKFDEQGNIIYAPFPKCFETDSPLTLKYGVDEIFNCTIDLGHEFFHVFQLYIHEDVPFSCRIPFTKSQTQNPAPPADSPEAKAATLYTSLTFNIRGRVQESHLDIDPFLNVAMVANTSAGSIISSIGFSSGSKAQRFIIGDSLPLAMAVRWYQGPKLPTASEAYFSGSAIFFYSFATFVFTAAICASVFYYYVFPKKLKAELRTTLPLTNQFYNTKSD</sequence>
<evidence type="ECO:0000256" key="2">
    <source>
        <dbReference type="SAM" id="SignalP"/>
    </source>
</evidence>
<keyword evidence="1" id="KW-0472">Membrane</keyword>
<name>A0A5E8B3Q6_9ASCO</name>
<evidence type="ECO:0000313" key="3">
    <source>
        <dbReference type="EMBL" id="VVT45870.1"/>
    </source>
</evidence>
<evidence type="ECO:0000256" key="1">
    <source>
        <dbReference type="SAM" id="Phobius"/>
    </source>
</evidence>
<dbReference type="OrthoDB" id="18530at2759"/>
<accession>A0A5E8B3Q6</accession>
<organism evidence="3 4">
    <name type="scientific">Magnusiomyces paraingens</name>
    <dbReference type="NCBI Taxonomy" id="2606893"/>
    <lineage>
        <taxon>Eukaryota</taxon>
        <taxon>Fungi</taxon>
        <taxon>Dikarya</taxon>
        <taxon>Ascomycota</taxon>
        <taxon>Saccharomycotina</taxon>
        <taxon>Dipodascomycetes</taxon>
        <taxon>Dipodascales</taxon>
        <taxon>Dipodascaceae</taxon>
        <taxon>Magnusiomyces</taxon>
    </lineage>
</organism>
<keyword evidence="4" id="KW-1185">Reference proteome</keyword>
<keyword evidence="2" id="KW-0732">Signal</keyword>
<proteinExistence type="predicted"/>
<feature type="signal peptide" evidence="2">
    <location>
        <begin position="1"/>
        <end position="21"/>
    </location>
</feature>
<dbReference type="Proteomes" id="UP000398389">
    <property type="component" value="Unassembled WGS sequence"/>
</dbReference>
<dbReference type="RefSeq" id="XP_031851546.1">
    <property type="nucleotide sequence ID" value="XM_031995655.1"/>
</dbReference>
<gene>
    <name evidence="3" type="ORF">SAPINGB_P000932</name>
</gene>